<feature type="compositionally biased region" description="Basic and acidic residues" evidence="3">
    <location>
        <begin position="777"/>
        <end position="786"/>
    </location>
</feature>
<evidence type="ECO:0000313" key="6">
    <source>
        <dbReference type="Proteomes" id="UP000734854"/>
    </source>
</evidence>
<dbReference type="PANTHER" id="PTHR45666:SF5">
    <property type="entry name" value="TYPE IV INOSITOL POLYPHOSPHATE 5-PHOSPHATASE 3"/>
    <property type="match status" value="1"/>
</dbReference>
<feature type="region of interest" description="Disordered" evidence="3">
    <location>
        <begin position="767"/>
        <end position="786"/>
    </location>
</feature>
<organism evidence="5 6">
    <name type="scientific">Zingiber officinale</name>
    <name type="common">Ginger</name>
    <name type="synonym">Amomum zingiber</name>
    <dbReference type="NCBI Taxonomy" id="94328"/>
    <lineage>
        <taxon>Eukaryota</taxon>
        <taxon>Viridiplantae</taxon>
        <taxon>Streptophyta</taxon>
        <taxon>Embryophyta</taxon>
        <taxon>Tracheophyta</taxon>
        <taxon>Spermatophyta</taxon>
        <taxon>Magnoliopsida</taxon>
        <taxon>Liliopsida</taxon>
        <taxon>Zingiberales</taxon>
        <taxon>Zingiberaceae</taxon>
        <taxon>Zingiber</taxon>
    </lineage>
</organism>
<keyword evidence="6" id="KW-1185">Reference proteome</keyword>
<proteinExistence type="inferred from homology"/>
<evidence type="ECO:0000259" key="4">
    <source>
        <dbReference type="SMART" id="SM00128"/>
    </source>
</evidence>
<dbReference type="InterPro" id="IPR045849">
    <property type="entry name" value="IP5P_plant"/>
</dbReference>
<dbReference type="Gene3D" id="3.60.10.10">
    <property type="entry name" value="Endonuclease/exonuclease/phosphatase"/>
    <property type="match status" value="2"/>
</dbReference>
<dbReference type="Proteomes" id="UP000734854">
    <property type="component" value="Unassembled WGS sequence"/>
</dbReference>
<feature type="domain" description="Inositol polyphosphate-related phosphatase" evidence="4">
    <location>
        <begin position="275"/>
        <end position="612"/>
    </location>
</feature>
<comment type="similarity">
    <text evidence="1">Belongs to the inositol polyphosphate 5-phosphatase family.</text>
</comment>
<feature type="compositionally biased region" description="Acidic residues" evidence="3">
    <location>
        <begin position="55"/>
        <end position="67"/>
    </location>
</feature>
<dbReference type="Pfam" id="PF22669">
    <property type="entry name" value="Exo_endo_phos2"/>
    <property type="match status" value="2"/>
</dbReference>
<feature type="region of interest" description="Disordered" evidence="3">
    <location>
        <begin position="53"/>
        <end position="76"/>
    </location>
</feature>
<gene>
    <name evidence="5" type="ORF">ZIOFF_018704</name>
</gene>
<accession>A0A8J5LRZ7</accession>
<dbReference type="GO" id="GO:0046856">
    <property type="term" value="P:phosphatidylinositol dephosphorylation"/>
    <property type="evidence" value="ECO:0007669"/>
    <property type="project" value="InterPro"/>
</dbReference>
<dbReference type="PANTHER" id="PTHR45666">
    <property type="entry name" value="TYPE IV INOSITOL POLYPHOSPHATE 5-PHOSPHATASE 9"/>
    <property type="match status" value="1"/>
</dbReference>
<sequence length="786" mass="89413">MKQTPNKPWQVSYLAPCLLTLPFGLLAYLEPLQVFWPKVVLKKWLNIRGDNSEFSADEGEDDEEENSGCEGDSERKVRGLEKTNDDELESLPYKLRRRNSETLRAQYIDTKELRHKLFMSWILRICTGTWNVGGRAPPDDLDVAKWIDMEEPADIYVFGVQEIVPLNAGNIFGAEDNTPVAKWEHLIRTTLNSIRTVKPKYKCHSDPPSPSRFRPSEDATTIIVDGLLSDETISDIDEEDDYHDNEENATSFSDSTNTLDSNFDHDESIRPSGIKKFQRLNHFTLVDFDANSVMPLIQEKKLLRTLSTAERIGLAWPEQPLDLLPKHTLTNSSSFKATKSFRKYNSFRPIGSVVKDSSGRDLAAELDLNIVSCRRKRLAFVRIISKQMVGIYLSIWVRRDLKKYIQNLKVSPVGVGVMGYIGNKGSVSISMSIYQTLFCFTCCHLSSGEKSGDELHRNADVQEIHRKTQFSTIAQAGVPKRIHDHERIFWLGDLNYRIDLSFEKTHELISSKNWSMLLERDQLIRELKKGGAFDGWSEGVMNFPPTYKYEFDSTSYVRDDHKGGKRNPAWCDRILWFGKGVKLLNYRRAELKLSDHRPVTAIFTVEVEIFCHRKLQKALTLTDAEIEIGFDIEMVHPGIELASKKGRVSFRCSFTCFKHTSAGANGTSTAKRDPIRNFSSSSHRERDIVGAADAIELDVKEIYLKSSLKKPLLIDSSDLSAQAVVKNDYLRNLPSSTSGFTKRRKVQWADTCGTELIEIKEFIVSDDESSDEEYGDDGDKGHCVIQ</sequence>
<protein>
    <recommendedName>
        <fullName evidence="4">Inositol polyphosphate-related phosphatase domain-containing protein</fullName>
    </recommendedName>
</protein>
<name>A0A8J5LRZ7_ZINOF</name>
<dbReference type="AlphaFoldDB" id="A0A8J5LRZ7"/>
<dbReference type="InterPro" id="IPR036691">
    <property type="entry name" value="Endo/exonu/phosph_ase_sf"/>
</dbReference>
<dbReference type="GO" id="GO:0004439">
    <property type="term" value="F:phosphatidylinositol-4,5-bisphosphate 5-phosphatase activity"/>
    <property type="evidence" value="ECO:0007669"/>
    <property type="project" value="TreeGrafter"/>
</dbReference>
<evidence type="ECO:0000256" key="1">
    <source>
        <dbReference type="ARBA" id="ARBA00010768"/>
    </source>
</evidence>
<feature type="compositionally biased region" description="Polar residues" evidence="3">
    <location>
        <begin position="248"/>
        <end position="261"/>
    </location>
</feature>
<evidence type="ECO:0000313" key="5">
    <source>
        <dbReference type="EMBL" id="KAG6521580.1"/>
    </source>
</evidence>
<keyword evidence="2" id="KW-0378">Hydrolase</keyword>
<evidence type="ECO:0000256" key="2">
    <source>
        <dbReference type="ARBA" id="ARBA00022801"/>
    </source>
</evidence>
<dbReference type="GO" id="GO:0004445">
    <property type="term" value="F:inositol-polyphosphate 5-phosphatase activity"/>
    <property type="evidence" value="ECO:0007669"/>
    <property type="project" value="InterPro"/>
</dbReference>
<feature type="compositionally biased region" description="Acidic residues" evidence="3">
    <location>
        <begin position="767"/>
        <end position="776"/>
    </location>
</feature>
<dbReference type="EMBL" id="JACMSC010000005">
    <property type="protein sequence ID" value="KAG6521580.1"/>
    <property type="molecule type" value="Genomic_DNA"/>
</dbReference>
<evidence type="ECO:0000256" key="3">
    <source>
        <dbReference type="SAM" id="MobiDB-lite"/>
    </source>
</evidence>
<dbReference type="InterPro" id="IPR000300">
    <property type="entry name" value="IPPc"/>
</dbReference>
<dbReference type="SMART" id="SM00128">
    <property type="entry name" value="IPPc"/>
    <property type="match status" value="1"/>
</dbReference>
<dbReference type="SUPFAM" id="SSF56219">
    <property type="entry name" value="DNase I-like"/>
    <property type="match status" value="1"/>
</dbReference>
<feature type="region of interest" description="Disordered" evidence="3">
    <location>
        <begin position="238"/>
        <end position="264"/>
    </location>
</feature>
<reference evidence="5 6" key="1">
    <citation type="submission" date="2020-08" db="EMBL/GenBank/DDBJ databases">
        <title>Plant Genome Project.</title>
        <authorList>
            <person name="Zhang R.-G."/>
        </authorList>
    </citation>
    <scope>NUCLEOTIDE SEQUENCE [LARGE SCALE GENOMIC DNA]</scope>
    <source>
        <tissue evidence="5">Rhizome</tissue>
    </source>
</reference>
<comment type="caution">
    <text evidence="5">The sequence shown here is derived from an EMBL/GenBank/DDBJ whole genome shotgun (WGS) entry which is preliminary data.</text>
</comment>
<dbReference type="GO" id="GO:0034485">
    <property type="term" value="F:phosphatidylinositol-3,4,5-trisphosphate 5-phosphatase activity"/>
    <property type="evidence" value="ECO:0007669"/>
    <property type="project" value="TreeGrafter"/>
</dbReference>